<name>A0A926UTP3_9CYAN</name>
<dbReference type="Pfam" id="PF07963">
    <property type="entry name" value="N_methyl"/>
    <property type="match status" value="1"/>
</dbReference>
<organism evidence="7 8">
    <name type="scientific">Pseudanabaena cinerea FACHB-1277</name>
    <dbReference type="NCBI Taxonomy" id="2949581"/>
    <lineage>
        <taxon>Bacteria</taxon>
        <taxon>Bacillati</taxon>
        <taxon>Cyanobacteriota</taxon>
        <taxon>Cyanophyceae</taxon>
        <taxon>Pseudanabaenales</taxon>
        <taxon>Pseudanabaenaceae</taxon>
        <taxon>Pseudanabaena</taxon>
        <taxon>Pseudanabaena cinerea</taxon>
    </lineage>
</organism>
<sequence length="190" mass="19929">MKSEFKTKLIQHLLDKKGSEKGFTLVELLVVIIIIGILAAIALPSFLNQANKAKQSEAKTYVGTLNKGQQAYFTEKNRFGTDLDILGVGVKRQTENYDFGTSTPTYDGTNPTANFATTFGNPRAVAIRGYIGRVQLSRVDATSDITSLAVLCEANAAGAGTVVGTAGNIPTVGTSATGPQCQGATVPVGN</sequence>
<evidence type="ECO:0000256" key="2">
    <source>
        <dbReference type="ARBA" id="ARBA00022481"/>
    </source>
</evidence>
<keyword evidence="2" id="KW-0488">Methylation</keyword>
<dbReference type="Proteomes" id="UP000631421">
    <property type="component" value="Unassembled WGS sequence"/>
</dbReference>
<reference evidence="7" key="2">
    <citation type="submission" date="2020-08" db="EMBL/GenBank/DDBJ databases">
        <authorList>
            <person name="Chen M."/>
            <person name="Teng W."/>
            <person name="Zhao L."/>
            <person name="Hu C."/>
            <person name="Zhou Y."/>
            <person name="Han B."/>
            <person name="Song L."/>
            <person name="Shu W."/>
        </authorList>
    </citation>
    <scope>NUCLEOTIDE SEQUENCE</scope>
    <source>
        <strain evidence="7">FACHB-1277</strain>
    </source>
</reference>
<dbReference type="InterPro" id="IPR031975">
    <property type="entry name" value="Pilin_GH"/>
</dbReference>
<proteinExistence type="predicted"/>
<feature type="transmembrane region" description="Helical" evidence="6">
    <location>
        <begin position="25"/>
        <end position="47"/>
    </location>
</feature>
<keyword evidence="5 6" id="KW-0472">Membrane</keyword>
<evidence type="ECO:0000256" key="6">
    <source>
        <dbReference type="SAM" id="Phobius"/>
    </source>
</evidence>
<dbReference type="PANTHER" id="PTHR30093:SF44">
    <property type="entry name" value="TYPE II SECRETION SYSTEM CORE PROTEIN G"/>
    <property type="match status" value="1"/>
</dbReference>
<dbReference type="InterPro" id="IPR045584">
    <property type="entry name" value="Pilin-like"/>
</dbReference>
<evidence type="ECO:0000256" key="4">
    <source>
        <dbReference type="ARBA" id="ARBA00022989"/>
    </source>
</evidence>
<keyword evidence="4 6" id="KW-1133">Transmembrane helix</keyword>
<evidence type="ECO:0000313" key="7">
    <source>
        <dbReference type="EMBL" id="MBD2151155.1"/>
    </source>
</evidence>
<evidence type="ECO:0000313" key="8">
    <source>
        <dbReference type="Proteomes" id="UP000631421"/>
    </source>
</evidence>
<dbReference type="RefSeq" id="WP_190351574.1">
    <property type="nucleotide sequence ID" value="NZ_JACJPY010000044.1"/>
</dbReference>
<keyword evidence="8" id="KW-1185">Reference proteome</keyword>
<evidence type="ECO:0000256" key="3">
    <source>
        <dbReference type="ARBA" id="ARBA00022692"/>
    </source>
</evidence>
<evidence type="ECO:0000256" key="1">
    <source>
        <dbReference type="ARBA" id="ARBA00004167"/>
    </source>
</evidence>
<dbReference type="PROSITE" id="PS00409">
    <property type="entry name" value="PROKAR_NTER_METHYL"/>
    <property type="match status" value="1"/>
</dbReference>
<dbReference type="NCBIfam" id="TIGR02532">
    <property type="entry name" value="IV_pilin_GFxxxE"/>
    <property type="match status" value="1"/>
</dbReference>
<dbReference type="GO" id="GO:0016020">
    <property type="term" value="C:membrane"/>
    <property type="evidence" value="ECO:0007669"/>
    <property type="project" value="UniProtKB-SubCell"/>
</dbReference>
<dbReference type="Gene3D" id="3.30.700.10">
    <property type="entry name" value="Glycoprotein, Type 4 Pilin"/>
    <property type="match status" value="1"/>
</dbReference>
<dbReference type="InterPro" id="IPR012902">
    <property type="entry name" value="N_methyl_site"/>
</dbReference>
<keyword evidence="3 6" id="KW-0812">Transmembrane</keyword>
<dbReference type="EMBL" id="JACJPY010000044">
    <property type="protein sequence ID" value="MBD2151155.1"/>
    <property type="molecule type" value="Genomic_DNA"/>
</dbReference>
<comment type="subcellular location">
    <subcellularLocation>
        <location evidence="1">Membrane</location>
        <topology evidence="1">Single-pass membrane protein</topology>
    </subcellularLocation>
</comment>
<dbReference type="SUPFAM" id="SSF54523">
    <property type="entry name" value="Pili subunits"/>
    <property type="match status" value="1"/>
</dbReference>
<protein>
    <submittedName>
        <fullName evidence="7">Type IV pilin-like G/H family protein</fullName>
    </submittedName>
</protein>
<reference evidence="7" key="1">
    <citation type="journal article" date="2015" name="ISME J.">
        <title>Draft Genome Sequence of Streptomyces incarnatus NRRL8089, which Produces the Nucleoside Antibiotic Sinefungin.</title>
        <authorList>
            <person name="Oshima K."/>
            <person name="Hattori M."/>
            <person name="Shimizu H."/>
            <person name="Fukuda K."/>
            <person name="Nemoto M."/>
            <person name="Inagaki K."/>
            <person name="Tamura T."/>
        </authorList>
    </citation>
    <scope>NUCLEOTIDE SEQUENCE</scope>
    <source>
        <strain evidence="7">FACHB-1277</strain>
    </source>
</reference>
<gene>
    <name evidence="7" type="ORF">H6F44_13640</name>
</gene>
<evidence type="ECO:0000256" key="5">
    <source>
        <dbReference type="ARBA" id="ARBA00023136"/>
    </source>
</evidence>
<accession>A0A926UTP3</accession>
<comment type="caution">
    <text evidence="7">The sequence shown here is derived from an EMBL/GenBank/DDBJ whole genome shotgun (WGS) entry which is preliminary data.</text>
</comment>
<dbReference type="AlphaFoldDB" id="A0A926UTP3"/>
<dbReference type="PANTHER" id="PTHR30093">
    <property type="entry name" value="GENERAL SECRETION PATHWAY PROTEIN G"/>
    <property type="match status" value="1"/>
</dbReference>
<dbReference type="Pfam" id="PF16734">
    <property type="entry name" value="Pilin_GH"/>
    <property type="match status" value="1"/>
</dbReference>